<protein>
    <submittedName>
        <fullName evidence="1">Uncharacterized protein</fullName>
    </submittedName>
</protein>
<comment type="caution">
    <text evidence="1">The sequence shown here is derived from an EMBL/GenBank/DDBJ whole genome shotgun (WGS) entry which is preliminary data.</text>
</comment>
<reference evidence="1" key="1">
    <citation type="submission" date="2021-10" db="EMBL/GenBank/DDBJ databases">
        <title>Tropical sea cucumber genome reveals ecological adaptation and Cuvierian tubules defense mechanism.</title>
        <authorList>
            <person name="Chen T."/>
        </authorList>
    </citation>
    <scope>NUCLEOTIDE SEQUENCE</scope>
    <source>
        <strain evidence="1">Nanhai2018</strain>
        <tissue evidence="1">Muscle</tissue>
    </source>
</reference>
<evidence type="ECO:0000313" key="2">
    <source>
        <dbReference type="Proteomes" id="UP001152320"/>
    </source>
</evidence>
<name>A0A9Q0YGJ2_HOLLE</name>
<dbReference type="GO" id="GO:0008146">
    <property type="term" value="F:sulfotransferase activity"/>
    <property type="evidence" value="ECO:0007669"/>
    <property type="project" value="InterPro"/>
</dbReference>
<dbReference type="AlphaFoldDB" id="A0A9Q0YGJ2"/>
<dbReference type="InterPro" id="IPR005331">
    <property type="entry name" value="Sulfotransferase"/>
</dbReference>
<dbReference type="EMBL" id="JAIZAY010000022">
    <property type="protein sequence ID" value="KAJ8021041.1"/>
    <property type="molecule type" value="Genomic_DNA"/>
</dbReference>
<dbReference type="Pfam" id="PF03567">
    <property type="entry name" value="Sulfotransfer_2"/>
    <property type="match status" value="1"/>
</dbReference>
<dbReference type="GO" id="GO:0016020">
    <property type="term" value="C:membrane"/>
    <property type="evidence" value="ECO:0007669"/>
    <property type="project" value="InterPro"/>
</dbReference>
<proteinExistence type="predicted"/>
<keyword evidence="2" id="KW-1185">Reference proteome</keyword>
<gene>
    <name evidence="1" type="ORF">HOLleu_40796</name>
</gene>
<dbReference type="Proteomes" id="UP001152320">
    <property type="component" value="Chromosome 22"/>
</dbReference>
<accession>A0A9Q0YGJ2</accession>
<sequence>MTGCPASWPLEVINITNRLPAQICRSSKGDGQWRCAQGWTKLHNHPYCVPSFQGLTGSGRELEDGILSRSYVSDKRKLLLVNIPPSDLNFIKESFLFDDRKFEPVSQHKFQEYHKFTVVRHPCARLVSAWNMYLQNDGGNLYVSQSKYFEKPTFEVFVMVMLSAKRNAPSRDLANWPSQTSVLFDKEGHFLLDQLLIAEKWDESVDELGHRIHADTSSFKLNNIFTSTSTPDLCKDMFSKDSWSKMLSLYSLDLCTFGYSRELSKIEVHPTSILKPHALNARYQKCKETLIQSSEDSCNIYTYYQPTSEDQNVRRQFQILLDVWKNAWSEAGWNPHILSEKDARTHPEYQALRQKFLSLPTVNNKEYEVACFMRHVAMAAVGGGWMADFDTLPLHIPKCVSPPSGGAFTTWDNFIPCLVSGSAKEFTRLAHMMGDIDWKSHPEMFAYSGKQQVSDMLALELFAKQGKIKSFKAVSEAYEMLKPFMTCNVFFPDPKVLNNNQLPLAVHFSHESLHMLTNYLKTKSPLWPGSTWTAELLEISNPETRSGFITDAHKFLSQRCKKRK</sequence>
<organism evidence="1 2">
    <name type="scientific">Holothuria leucospilota</name>
    <name type="common">Black long sea cucumber</name>
    <name type="synonym">Mertensiothuria leucospilota</name>
    <dbReference type="NCBI Taxonomy" id="206669"/>
    <lineage>
        <taxon>Eukaryota</taxon>
        <taxon>Metazoa</taxon>
        <taxon>Echinodermata</taxon>
        <taxon>Eleutherozoa</taxon>
        <taxon>Echinozoa</taxon>
        <taxon>Holothuroidea</taxon>
        <taxon>Aspidochirotacea</taxon>
        <taxon>Aspidochirotida</taxon>
        <taxon>Holothuriidae</taxon>
        <taxon>Holothuria</taxon>
    </lineage>
</organism>
<evidence type="ECO:0000313" key="1">
    <source>
        <dbReference type="EMBL" id="KAJ8021041.1"/>
    </source>
</evidence>